<organism evidence="2 3">
    <name type="scientific">Albula glossodonta</name>
    <name type="common">roundjaw bonefish</name>
    <dbReference type="NCBI Taxonomy" id="121402"/>
    <lineage>
        <taxon>Eukaryota</taxon>
        <taxon>Metazoa</taxon>
        <taxon>Chordata</taxon>
        <taxon>Craniata</taxon>
        <taxon>Vertebrata</taxon>
        <taxon>Euteleostomi</taxon>
        <taxon>Actinopterygii</taxon>
        <taxon>Neopterygii</taxon>
        <taxon>Teleostei</taxon>
        <taxon>Albuliformes</taxon>
        <taxon>Albulidae</taxon>
        <taxon>Albula</taxon>
    </lineage>
</organism>
<evidence type="ECO:0000313" key="3">
    <source>
        <dbReference type="Proteomes" id="UP000824540"/>
    </source>
</evidence>
<name>A0A8T2PM13_9TELE</name>
<gene>
    <name evidence="2" type="ORF">JZ751_026820</name>
</gene>
<accession>A0A8T2PM13</accession>
<comment type="caution">
    <text evidence="2">The sequence shown here is derived from an EMBL/GenBank/DDBJ whole genome shotgun (WGS) entry which is preliminary data.</text>
</comment>
<evidence type="ECO:0000256" key="1">
    <source>
        <dbReference type="SAM" id="MobiDB-lite"/>
    </source>
</evidence>
<proteinExistence type="predicted"/>
<feature type="compositionally biased region" description="Basic and acidic residues" evidence="1">
    <location>
        <begin position="161"/>
        <end position="174"/>
    </location>
</feature>
<reference evidence="2" key="1">
    <citation type="thesis" date="2021" institute="BYU ScholarsArchive" country="Provo, UT, USA">
        <title>Applications of and Algorithms for Genome Assembly and Genomic Analyses with an Emphasis on Marine Teleosts.</title>
        <authorList>
            <person name="Pickett B.D."/>
        </authorList>
    </citation>
    <scope>NUCLEOTIDE SEQUENCE</scope>
    <source>
        <strain evidence="2">HI-2016</strain>
    </source>
</reference>
<keyword evidence="3" id="KW-1185">Reference proteome</keyword>
<dbReference type="EMBL" id="JAFBMS010000008">
    <property type="protein sequence ID" value="KAG9350457.1"/>
    <property type="molecule type" value="Genomic_DNA"/>
</dbReference>
<evidence type="ECO:0000313" key="2">
    <source>
        <dbReference type="EMBL" id="KAG9350457.1"/>
    </source>
</evidence>
<dbReference type="AlphaFoldDB" id="A0A8T2PM13"/>
<dbReference type="Proteomes" id="UP000824540">
    <property type="component" value="Unassembled WGS sequence"/>
</dbReference>
<feature type="region of interest" description="Disordered" evidence="1">
    <location>
        <begin position="153"/>
        <end position="174"/>
    </location>
</feature>
<sequence>MHVCHCAKNKAALKPYSVSELGSGPMARPPPLPSFVHAAALHRSMEYSSIHPLVPPACPPTPLLPACPPIVSVMGIRPLAAVCHAWSARDFLRPCSLQISLACEAARHVWQRFRGAVLMRHVPTDRETHMQNIKDITSNIHYEVYRVRRLNETNTQTNGVSEHEHENDVSSHEM</sequence>
<protein>
    <submittedName>
        <fullName evidence="2">Uncharacterized protein</fullName>
    </submittedName>
</protein>